<proteinExistence type="predicted"/>
<name>A0ABR5LJN9_9MYCO</name>
<organism evidence="1 2">
    <name type="scientific">Mycobacteroides immunogenum</name>
    <dbReference type="NCBI Taxonomy" id="83262"/>
    <lineage>
        <taxon>Bacteria</taxon>
        <taxon>Bacillati</taxon>
        <taxon>Actinomycetota</taxon>
        <taxon>Actinomycetes</taxon>
        <taxon>Mycobacteriales</taxon>
        <taxon>Mycobacteriaceae</taxon>
        <taxon>Mycobacteroides</taxon>
    </lineage>
</organism>
<comment type="caution">
    <text evidence="1">The sequence shown here is derived from an EMBL/GenBank/DDBJ whole genome shotgun (WGS) entry which is preliminary data.</text>
</comment>
<evidence type="ECO:0000313" key="1">
    <source>
        <dbReference type="EMBL" id="KPG25079.1"/>
    </source>
</evidence>
<gene>
    <name evidence="1" type="ORF">AN912_27715</name>
</gene>
<dbReference type="EMBL" id="LJFS01000058">
    <property type="protein sequence ID" value="KPG25079.1"/>
    <property type="molecule type" value="Genomic_DNA"/>
</dbReference>
<dbReference type="Proteomes" id="UP000037962">
    <property type="component" value="Unassembled WGS sequence"/>
</dbReference>
<protein>
    <submittedName>
        <fullName evidence="1">Uncharacterized protein</fullName>
    </submittedName>
</protein>
<evidence type="ECO:0000313" key="2">
    <source>
        <dbReference type="Proteomes" id="UP000037962"/>
    </source>
</evidence>
<sequence>MKSRVSEGDKRKLLAAVRETTALAEKRRKAADDASRARREAVEAAMDAEIPRSEIADAAGVHRNVLYQITKRRP</sequence>
<accession>A0ABR5LJN9</accession>
<reference evidence="1 2" key="1">
    <citation type="submission" date="2015-09" db="EMBL/GenBank/DDBJ databases">
        <title>Genome Sequences of Mycobacterium immunogenum Isolates, Recuperated from a Chloraminated Drinking Water Distribution System Simulator Subjected to Episodes of Nitrification.</title>
        <authorList>
            <person name="Gomez-Alvarez V."/>
            <person name="Revetta R.P."/>
        </authorList>
    </citation>
    <scope>NUCLEOTIDE SEQUENCE [LARGE SCALE GENOMIC DNA]</scope>
    <source>
        <strain evidence="1 2">H076</strain>
    </source>
</reference>
<keyword evidence="2" id="KW-1185">Reference proteome</keyword>
<dbReference type="RefSeq" id="WP_054429953.1">
    <property type="nucleotide sequence ID" value="NZ_LJFS01000058.1"/>
</dbReference>